<keyword evidence="5" id="KW-0732">Signal</keyword>
<name>A0A8K1CN62_PYTOL</name>
<evidence type="ECO:0008006" key="10">
    <source>
        <dbReference type="Google" id="ProtNLM"/>
    </source>
</evidence>
<evidence type="ECO:0000313" key="9">
    <source>
        <dbReference type="Proteomes" id="UP000794436"/>
    </source>
</evidence>
<comment type="pathway">
    <text evidence="1">Protein modification; protein glycosylation.</text>
</comment>
<dbReference type="SUPFAM" id="SSF52025">
    <property type="entry name" value="PA domain"/>
    <property type="match status" value="1"/>
</dbReference>
<keyword evidence="4" id="KW-0802">TPR repeat</keyword>
<keyword evidence="2" id="KW-0808">Transferase</keyword>
<keyword evidence="3" id="KW-0677">Repeat</keyword>
<dbReference type="EMBL" id="SPLM01000037">
    <property type="protein sequence ID" value="TMW65696.1"/>
    <property type="molecule type" value="Genomic_DNA"/>
</dbReference>
<dbReference type="Gene3D" id="3.50.30.30">
    <property type="match status" value="1"/>
</dbReference>
<dbReference type="SUPFAM" id="SSF53756">
    <property type="entry name" value="UDP-Glycosyltransferase/glycogen phosphorylase"/>
    <property type="match status" value="1"/>
</dbReference>
<evidence type="ECO:0000259" key="6">
    <source>
        <dbReference type="Pfam" id="PF02225"/>
    </source>
</evidence>
<dbReference type="PANTHER" id="PTHR44998:SF1">
    <property type="entry name" value="UDP-N-ACETYLGLUCOSAMINE--PEPTIDE N-ACETYLGLUCOSAMINYLTRANSFERASE 110 KDA SUBUNIT"/>
    <property type="match status" value="1"/>
</dbReference>
<accession>A0A8K1CN62</accession>
<proteinExistence type="predicted"/>
<dbReference type="GO" id="GO:0006493">
    <property type="term" value="P:protein O-linked glycosylation"/>
    <property type="evidence" value="ECO:0007669"/>
    <property type="project" value="TreeGrafter"/>
</dbReference>
<dbReference type="Pfam" id="PF13844">
    <property type="entry name" value="Glyco_transf_41"/>
    <property type="match status" value="1"/>
</dbReference>
<feature type="domain" description="PA" evidence="6">
    <location>
        <begin position="74"/>
        <end position="125"/>
    </location>
</feature>
<protein>
    <recommendedName>
        <fullName evidence="10">O-GlcNAc transferase C-terminal domain-containing protein</fullName>
    </recommendedName>
</protein>
<evidence type="ECO:0000259" key="7">
    <source>
        <dbReference type="Pfam" id="PF13844"/>
    </source>
</evidence>
<sequence length="961" mass="107728">MWRHLLLPLALWLTAAWVSEATEPLQARCHIVSPSNEAFPCYMAAFGEYVPHLEKKYKAVLPVPTAQNEADDLTACSEISKLATRGALVLVRRGGCTFQQKLVNVAAAGGNGMLVINTDDSALQLGTVEFESINAMALSTPRSYGDDLITRLSSADSPEDSVEIHVSSMISSYEQAWSRIKYLTSINAPLVAYDTFIEALPDAISTFDSVLEALVSRKSVYLAGVNDNDLSALLAFVVNCSSAFPDSWDATDDVRFIAATSAASIVTLLENQTQESKNEILLSASMRLLGRGYYAHAARLLSVVKTESSTCQLAFVRFLSGDLVSAVMAGRECRFRHIEINNTVDSLQIPNENFERLVALELSSEGKECLDRLGPYQTSDVNSSGRPARLCCRRRIASHDDDLGSISPRNRLVYTFQSTFVEELYHTLNIMGVFMDELGAFDESLAFFDGISRLCEDWSLTNEVRKATAVPIVFKSSEAISTFREQLEISLGSLIQNHKTKKRMFSSATGSELYGGYLSRPEESSYLRYTITPPTMFVGYQGDDVFALQRSLYATRSTLFPSSNAVFSSSVPEVTPFHTPKRRVAFISSWFRNHSVGKLLLGVIKRLDRRQFHVMVYRTVHFLRHSDDLTAEFHKEADSYLELPANLDAALALLRHEKLDVVIYPELGMDAWTVFLSHHRIAPTQCVFWGHPITTGNPAIDYFISSEYFISDFFERDPSKPKEAPSEDDRRWPGAYHSSTFSEQVVLFRGLSTFFTQPKPFRNKAAFTRAMLRLPENRRLYVCPQTLMKLHPAFDEVLSGILTKDPKALIILLSSPSQVVWKEKLRRRFRQSFGKAHHRILFFSTLPYQEFMGLLSLADVILDPFPFGGGVTTLDALAVGTPVVTQPSAQTVMQLAAGFLRYMNVTDTIVSTVDEYITLAIRIAQDAGCRQNLQRRIETHRHTIYEDELTLEDWNTFLASI</sequence>
<evidence type="ECO:0000313" key="8">
    <source>
        <dbReference type="EMBL" id="TMW65696.1"/>
    </source>
</evidence>
<dbReference type="Gene3D" id="3.40.50.11380">
    <property type="match status" value="1"/>
</dbReference>
<feature type="domain" description="O-GlcNAc transferase C-terminal" evidence="7">
    <location>
        <begin position="767"/>
        <end position="943"/>
    </location>
</feature>
<gene>
    <name evidence="8" type="ORF">Poli38472_008338</name>
</gene>
<dbReference type="InterPro" id="IPR003137">
    <property type="entry name" value="PA_domain"/>
</dbReference>
<dbReference type="OrthoDB" id="9991317at2759"/>
<evidence type="ECO:0000256" key="2">
    <source>
        <dbReference type="ARBA" id="ARBA00022679"/>
    </source>
</evidence>
<dbReference type="GO" id="GO:0016757">
    <property type="term" value="F:glycosyltransferase activity"/>
    <property type="evidence" value="ECO:0007669"/>
    <property type="project" value="TreeGrafter"/>
</dbReference>
<organism evidence="8 9">
    <name type="scientific">Pythium oligandrum</name>
    <name type="common">Mycoparasitic fungus</name>
    <dbReference type="NCBI Taxonomy" id="41045"/>
    <lineage>
        <taxon>Eukaryota</taxon>
        <taxon>Sar</taxon>
        <taxon>Stramenopiles</taxon>
        <taxon>Oomycota</taxon>
        <taxon>Peronosporomycetes</taxon>
        <taxon>Pythiales</taxon>
        <taxon>Pythiaceae</taxon>
        <taxon>Pythium</taxon>
    </lineage>
</organism>
<reference evidence="8" key="1">
    <citation type="submission" date="2019-03" db="EMBL/GenBank/DDBJ databases">
        <title>Long read genome sequence of the mycoparasitic Pythium oligandrum ATCC 38472 isolated from sugarbeet rhizosphere.</title>
        <authorList>
            <person name="Gaulin E."/>
        </authorList>
    </citation>
    <scope>NUCLEOTIDE SEQUENCE</scope>
    <source>
        <strain evidence="8">ATCC 38472_TT</strain>
    </source>
</reference>
<comment type="caution">
    <text evidence="8">The sequence shown here is derived from an EMBL/GenBank/DDBJ whole genome shotgun (WGS) entry which is preliminary data.</text>
</comment>
<dbReference type="AlphaFoldDB" id="A0A8K1CN62"/>
<dbReference type="PANTHER" id="PTHR44998">
    <property type="match status" value="1"/>
</dbReference>
<dbReference type="Gene3D" id="3.40.50.2000">
    <property type="entry name" value="Glycogen Phosphorylase B"/>
    <property type="match status" value="1"/>
</dbReference>
<feature type="chain" id="PRO_5035438235" description="O-GlcNAc transferase C-terminal domain-containing protein" evidence="5">
    <location>
        <begin position="22"/>
        <end position="961"/>
    </location>
</feature>
<dbReference type="Pfam" id="PF02225">
    <property type="entry name" value="PA"/>
    <property type="match status" value="1"/>
</dbReference>
<dbReference type="InterPro" id="IPR046450">
    <property type="entry name" value="PA_dom_sf"/>
</dbReference>
<evidence type="ECO:0000256" key="3">
    <source>
        <dbReference type="ARBA" id="ARBA00022737"/>
    </source>
</evidence>
<evidence type="ECO:0000256" key="1">
    <source>
        <dbReference type="ARBA" id="ARBA00004922"/>
    </source>
</evidence>
<evidence type="ECO:0000256" key="4">
    <source>
        <dbReference type="ARBA" id="ARBA00022803"/>
    </source>
</evidence>
<dbReference type="InterPro" id="IPR029489">
    <property type="entry name" value="OGT/SEC/SPY_C"/>
</dbReference>
<feature type="signal peptide" evidence="5">
    <location>
        <begin position="1"/>
        <end position="21"/>
    </location>
</feature>
<dbReference type="Proteomes" id="UP000794436">
    <property type="component" value="Unassembled WGS sequence"/>
</dbReference>
<evidence type="ECO:0000256" key="5">
    <source>
        <dbReference type="SAM" id="SignalP"/>
    </source>
</evidence>
<keyword evidence="9" id="KW-1185">Reference proteome</keyword>